<comment type="similarity">
    <text evidence="2">Belongs to the cytochrome c oxidase subunit 2 family.</text>
</comment>
<evidence type="ECO:0000256" key="4">
    <source>
        <dbReference type="ARBA" id="ARBA00022617"/>
    </source>
</evidence>
<protein>
    <recommendedName>
        <fullName evidence="14">Cytochrome aa3 subunit 2</fullName>
    </recommendedName>
</protein>
<proteinExistence type="inferred from homology"/>
<dbReference type="InterPro" id="IPR014222">
    <property type="entry name" value="Cyt_c_oxidase_su2"/>
</dbReference>
<evidence type="ECO:0000256" key="5">
    <source>
        <dbReference type="ARBA" id="ARBA00022660"/>
    </source>
</evidence>
<dbReference type="InterPro" id="IPR002429">
    <property type="entry name" value="CcO_II-like_C"/>
</dbReference>
<reference evidence="20" key="2">
    <citation type="submission" date="2020-09" db="EMBL/GenBank/DDBJ databases">
        <authorList>
            <person name="Sun Q."/>
            <person name="Kim S."/>
        </authorList>
    </citation>
    <scope>NUCLEOTIDE SEQUENCE</scope>
    <source>
        <strain evidence="20">KCTC 32437</strain>
    </source>
</reference>
<evidence type="ECO:0000256" key="16">
    <source>
        <dbReference type="PROSITE-ProRule" id="PRU00433"/>
    </source>
</evidence>
<dbReference type="InterPro" id="IPR008972">
    <property type="entry name" value="Cupredoxin"/>
</dbReference>
<dbReference type="PROSITE" id="PS51007">
    <property type="entry name" value="CYTC"/>
    <property type="match status" value="1"/>
</dbReference>
<keyword evidence="9 17" id="KW-1133">Transmembrane helix</keyword>
<dbReference type="GO" id="GO:0020037">
    <property type="term" value="F:heme binding"/>
    <property type="evidence" value="ECO:0007669"/>
    <property type="project" value="InterPro"/>
</dbReference>
<dbReference type="CDD" id="cd04213">
    <property type="entry name" value="CuRO_CcO_Caa3_II"/>
    <property type="match status" value="1"/>
</dbReference>
<dbReference type="AlphaFoldDB" id="A0A918SFZ7"/>
<evidence type="ECO:0000256" key="9">
    <source>
        <dbReference type="ARBA" id="ARBA00022989"/>
    </source>
</evidence>
<keyword evidence="11" id="KW-0186">Copper</keyword>
<keyword evidence="6 17" id="KW-0812">Transmembrane</keyword>
<dbReference type="Proteomes" id="UP000646579">
    <property type="component" value="Unassembled WGS sequence"/>
</dbReference>
<accession>A0A918SFZ7</accession>
<evidence type="ECO:0000256" key="1">
    <source>
        <dbReference type="ARBA" id="ARBA00004141"/>
    </source>
</evidence>
<evidence type="ECO:0000259" key="18">
    <source>
        <dbReference type="PROSITE" id="PS50857"/>
    </source>
</evidence>
<comment type="catalytic activity">
    <reaction evidence="15">
        <text>4 Fe(II)-[cytochrome c] + O2 + 8 H(+)(in) = 4 Fe(III)-[cytochrome c] + 2 H2O + 4 H(+)(out)</text>
        <dbReference type="Rhea" id="RHEA:11436"/>
        <dbReference type="Rhea" id="RHEA-COMP:10350"/>
        <dbReference type="Rhea" id="RHEA-COMP:14399"/>
        <dbReference type="ChEBI" id="CHEBI:15377"/>
        <dbReference type="ChEBI" id="CHEBI:15378"/>
        <dbReference type="ChEBI" id="CHEBI:15379"/>
        <dbReference type="ChEBI" id="CHEBI:29033"/>
        <dbReference type="ChEBI" id="CHEBI:29034"/>
        <dbReference type="EC" id="7.1.1.9"/>
    </reaction>
</comment>
<comment type="function">
    <text evidence="13">Subunits I and II form the functional core of the enzyme complex. Electrons originating in cytochrome c are transferred via heme a and Cu(A) to the binuclear center formed by heme a3 and Cu(B).</text>
</comment>
<evidence type="ECO:0000313" key="20">
    <source>
        <dbReference type="EMBL" id="GHA38720.1"/>
    </source>
</evidence>
<feature type="transmembrane region" description="Helical" evidence="17">
    <location>
        <begin position="41"/>
        <end position="66"/>
    </location>
</feature>
<reference evidence="20" key="1">
    <citation type="journal article" date="2014" name="Int. J. Syst. Evol. Microbiol.">
        <title>Complete genome sequence of Corynebacterium casei LMG S-19264T (=DSM 44701T), isolated from a smear-ripened cheese.</title>
        <authorList>
            <consortium name="US DOE Joint Genome Institute (JGI-PGF)"/>
            <person name="Walter F."/>
            <person name="Albersmeier A."/>
            <person name="Kalinowski J."/>
            <person name="Ruckert C."/>
        </authorList>
    </citation>
    <scope>NUCLEOTIDE SEQUENCE</scope>
    <source>
        <strain evidence="20">KCTC 32437</strain>
    </source>
</reference>
<dbReference type="InterPro" id="IPR036909">
    <property type="entry name" value="Cyt_c-like_dom_sf"/>
</dbReference>
<feature type="domain" description="Cytochrome oxidase subunit II copper A binding" evidence="18">
    <location>
        <begin position="113"/>
        <end position="228"/>
    </location>
</feature>
<dbReference type="GO" id="GO:0042773">
    <property type="term" value="P:ATP synthesis coupled electron transport"/>
    <property type="evidence" value="ECO:0007669"/>
    <property type="project" value="TreeGrafter"/>
</dbReference>
<dbReference type="GO" id="GO:0016491">
    <property type="term" value="F:oxidoreductase activity"/>
    <property type="evidence" value="ECO:0007669"/>
    <property type="project" value="InterPro"/>
</dbReference>
<sequence>MNLLLRTSMIGATGISLGACSTSQSALSPTGEQAERINTLFWVMTIGGGLILLLVCILAAIAIFGGSQWRQRLAGENLIKWLGIAFPVVVLSVLLTYGFLVLRAGATSTQDGAENLRIAVSGELWWWRVTYTDADGNRIETANEIHLPVGQPVTLELTTADVIHSFWAPNLAGKLDMIPGRTNELTVTAKVPGVTRGQCAEYCGGAHAFMSFHVVAQSPEDFTTWLAEEASPAIEPADAVLTRGKDLFLGTGCGGCHAVRGTAATGSIGPDLTHVGSRRSLAAATLPNTAEAIADFIANNQHIKPENKMPTYAMFSETQLRDLSAYLESLR</sequence>
<evidence type="ECO:0000256" key="3">
    <source>
        <dbReference type="ARBA" id="ARBA00022448"/>
    </source>
</evidence>
<dbReference type="Pfam" id="PF00034">
    <property type="entry name" value="Cytochrom_C"/>
    <property type="match status" value="1"/>
</dbReference>
<evidence type="ECO:0000256" key="17">
    <source>
        <dbReference type="SAM" id="Phobius"/>
    </source>
</evidence>
<dbReference type="GO" id="GO:0004129">
    <property type="term" value="F:cytochrome-c oxidase activity"/>
    <property type="evidence" value="ECO:0007669"/>
    <property type="project" value="UniProtKB-EC"/>
</dbReference>
<evidence type="ECO:0000256" key="13">
    <source>
        <dbReference type="ARBA" id="ARBA00024688"/>
    </source>
</evidence>
<dbReference type="Pfam" id="PF00116">
    <property type="entry name" value="COX2"/>
    <property type="match status" value="1"/>
</dbReference>
<dbReference type="GO" id="GO:0005507">
    <property type="term" value="F:copper ion binding"/>
    <property type="evidence" value="ECO:0007669"/>
    <property type="project" value="InterPro"/>
</dbReference>
<evidence type="ECO:0000256" key="2">
    <source>
        <dbReference type="ARBA" id="ARBA00007866"/>
    </source>
</evidence>
<dbReference type="PROSITE" id="PS50857">
    <property type="entry name" value="COX2_CUA"/>
    <property type="match status" value="1"/>
</dbReference>
<evidence type="ECO:0000256" key="6">
    <source>
        <dbReference type="ARBA" id="ARBA00022692"/>
    </source>
</evidence>
<name>A0A918SFZ7_9HYPH</name>
<evidence type="ECO:0000256" key="14">
    <source>
        <dbReference type="ARBA" id="ARBA00031399"/>
    </source>
</evidence>
<dbReference type="Gene3D" id="2.60.40.420">
    <property type="entry name" value="Cupredoxins - blue copper proteins"/>
    <property type="match status" value="1"/>
</dbReference>
<evidence type="ECO:0000256" key="7">
    <source>
        <dbReference type="ARBA" id="ARBA00022723"/>
    </source>
</evidence>
<evidence type="ECO:0000256" key="10">
    <source>
        <dbReference type="ARBA" id="ARBA00023004"/>
    </source>
</evidence>
<dbReference type="PROSITE" id="PS00078">
    <property type="entry name" value="COX2"/>
    <property type="match status" value="1"/>
</dbReference>
<evidence type="ECO:0000313" key="21">
    <source>
        <dbReference type="Proteomes" id="UP000646579"/>
    </source>
</evidence>
<evidence type="ECO:0000259" key="19">
    <source>
        <dbReference type="PROSITE" id="PS51007"/>
    </source>
</evidence>
<feature type="transmembrane region" description="Helical" evidence="17">
    <location>
        <begin position="78"/>
        <end position="100"/>
    </location>
</feature>
<evidence type="ECO:0000256" key="8">
    <source>
        <dbReference type="ARBA" id="ARBA00022982"/>
    </source>
</evidence>
<keyword evidence="21" id="KW-1185">Reference proteome</keyword>
<dbReference type="PROSITE" id="PS51257">
    <property type="entry name" value="PROKAR_LIPOPROTEIN"/>
    <property type="match status" value="1"/>
</dbReference>
<organism evidence="20 21">
    <name type="scientific">Devosia pacifica</name>
    <dbReference type="NCBI Taxonomy" id="1335967"/>
    <lineage>
        <taxon>Bacteria</taxon>
        <taxon>Pseudomonadati</taxon>
        <taxon>Pseudomonadota</taxon>
        <taxon>Alphaproteobacteria</taxon>
        <taxon>Hyphomicrobiales</taxon>
        <taxon>Devosiaceae</taxon>
        <taxon>Devosia</taxon>
    </lineage>
</organism>
<comment type="subcellular location">
    <subcellularLocation>
        <location evidence="1">Membrane</location>
        <topology evidence="1">Multi-pass membrane protein</topology>
    </subcellularLocation>
</comment>
<dbReference type="InterPro" id="IPR045187">
    <property type="entry name" value="CcO_II"/>
</dbReference>
<dbReference type="InterPro" id="IPR001505">
    <property type="entry name" value="Copper_CuA"/>
</dbReference>
<keyword evidence="7 16" id="KW-0479">Metal-binding</keyword>
<keyword evidence="4 16" id="KW-0349">Heme</keyword>
<keyword evidence="5" id="KW-0679">Respiratory chain</keyword>
<keyword evidence="3" id="KW-0813">Transport</keyword>
<comment type="caution">
    <text evidence="20">The sequence shown here is derived from an EMBL/GenBank/DDBJ whole genome shotgun (WGS) entry which is preliminary data.</text>
</comment>
<evidence type="ECO:0000256" key="15">
    <source>
        <dbReference type="ARBA" id="ARBA00047816"/>
    </source>
</evidence>
<evidence type="ECO:0000256" key="11">
    <source>
        <dbReference type="ARBA" id="ARBA00023008"/>
    </source>
</evidence>
<keyword evidence="12 17" id="KW-0472">Membrane</keyword>
<evidence type="ECO:0000256" key="12">
    <source>
        <dbReference type="ARBA" id="ARBA00023136"/>
    </source>
</evidence>
<dbReference type="GO" id="GO:0016020">
    <property type="term" value="C:membrane"/>
    <property type="evidence" value="ECO:0007669"/>
    <property type="project" value="UniProtKB-SubCell"/>
</dbReference>
<dbReference type="SUPFAM" id="SSF46626">
    <property type="entry name" value="Cytochrome c"/>
    <property type="match status" value="1"/>
</dbReference>
<gene>
    <name evidence="20" type="ORF">GCM10007989_38080</name>
</gene>
<dbReference type="EMBL" id="BMZE01000006">
    <property type="protein sequence ID" value="GHA38720.1"/>
    <property type="molecule type" value="Genomic_DNA"/>
</dbReference>
<keyword evidence="10 16" id="KW-0408">Iron</keyword>
<dbReference type="NCBIfam" id="TIGR02866">
    <property type="entry name" value="CoxB"/>
    <property type="match status" value="1"/>
</dbReference>
<keyword evidence="8" id="KW-0249">Electron transport</keyword>
<dbReference type="PANTHER" id="PTHR22888:SF9">
    <property type="entry name" value="CYTOCHROME C OXIDASE SUBUNIT 2"/>
    <property type="match status" value="1"/>
</dbReference>
<dbReference type="InterPro" id="IPR034236">
    <property type="entry name" value="CuRO_CcO_Caa3_II"/>
</dbReference>
<dbReference type="SUPFAM" id="SSF49503">
    <property type="entry name" value="Cupredoxins"/>
    <property type="match status" value="1"/>
</dbReference>
<dbReference type="PANTHER" id="PTHR22888">
    <property type="entry name" value="CYTOCHROME C OXIDASE, SUBUNIT II"/>
    <property type="match status" value="1"/>
</dbReference>
<dbReference type="InterPro" id="IPR009056">
    <property type="entry name" value="Cyt_c-like_dom"/>
</dbReference>
<feature type="domain" description="Cytochrome c" evidence="19">
    <location>
        <begin position="239"/>
        <end position="331"/>
    </location>
</feature>